<comment type="subcellular location">
    <subcellularLocation>
        <location evidence="1">Host nucleus</location>
    </subcellularLocation>
</comment>
<dbReference type="GO" id="GO:0019079">
    <property type="term" value="P:viral genome replication"/>
    <property type="evidence" value="ECO:0007669"/>
    <property type="project" value="InterPro"/>
</dbReference>
<evidence type="ECO:0000256" key="2">
    <source>
        <dbReference type="ARBA" id="ARBA00022562"/>
    </source>
</evidence>
<dbReference type="InterPro" id="IPR027417">
    <property type="entry name" value="P-loop_NTPase"/>
</dbReference>
<reference evidence="7" key="1">
    <citation type="submission" date="2020-09" db="EMBL/GenBank/DDBJ databases">
        <authorList>
            <person name="Dai Z."/>
            <person name="Yang S."/>
            <person name="Zhang W."/>
        </authorList>
    </citation>
    <scope>NUCLEOTIDE SEQUENCE</scope>
    <source>
        <strain evidence="7">Rfb200par029</strain>
    </source>
</reference>
<dbReference type="Gene3D" id="3.40.50.300">
    <property type="entry name" value="P-loop containing nucleotide triphosphate hydrolases"/>
    <property type="match status" value="1"/>
</dbReference>
<dbReference type="EMBL" id="MW046614">
    <property type="protein sequence ID" value="QTE04088.1"/>
    <property type="molecule type" value="Genomic_DNA"/>
</dbReference>
<keyword evidence="2" id="KW-1048">Host nucleus</keyword>
<evidence type="ECO:0000256" key="3">
    <source>
        <dbReference type="ARBA" id="ARBA00022705"/>
    </source>
</evidence>
<dbReference type="GO" id="GO:0006260">
    <property type="term" value="P:DNA replication"/>
    <property type="evidence" value="ECO:0007669"/>
    <property type="project" value="UniProtKB-KW"/>
</dbReference>
<feature type="domain" description="SF3 helicase" evidence="6">
    <location>
        <begin position="363"/>
        <end position="530"/>
    </location>
</feature>
<sequence length="552" mass="63705">MQDGEYGTGTAIDSGGNDEFDMDSLLRFEGELSTMVGNLDAELNGNGKRARSPSPGGSKDIDQFFDEDNQMLENEFSQLASGLLREIGRTEFEASRTYISDIIACDSAEEANRLSRVIVAAGRFYRGGFLCISVHEDHIHVVHDCAYSNNSCRCKFAKGTEIKDNIRPALRKRVPIGRLQERDWYNILKYFTTDGRRCKLLVLRGAVRGLPNGIENLESSRYRRSTLERMVETCTGQGGAELQQGLQIRYERGKGVRGRFEAHKNTRKSRMLLTAEKIQEKLRMYPTCPIAAIIDTDHWLNDSELCLLRADDRQVKDNIDVWMKKLCRWTFEDFNAFYKRKDCYPIFMAGYIPFEEKYYTVTESVELLEQLLYFQFDGDDDDVRNFLYHLYIVLERKTPKLNTLLIQSPPSGGKNFFIDVYLCYLLNRGQFMRANKTNNFAFQQAYGKRVIVWDEPNYESSMTDTLKMICGGGDYNVNVKNRDAQQVFRTPILILTNNHIPLMSEMAFKDRVIQFRWKAAPFLKDYNKLPNPLAAFELLVKWGILKDNVIIE</sequence>
<keyword evidence="4" id="KW-0547">Nucleotide-binding</keyword>
<dbReference type="PROSITE" id="PS51206">
    <property type="entry name" value="SF3_HELICASE_1"/>
    <property type="match status" value="1"/>
</dbReference>
<reference evidence="7" key="2">
    <citation type="journal article" date="2022" name="Gigascience">
        <title>Parvovirus dark matter in the cloaca of wild birds.</title>
        <authorList>
            <person name="Dai Z."/>
            <person name="Wang H."/>
            <person name="Wu H."/>
            <person name="Zhang Q."/>
            <person name="Ji L."/>
            <person name="Wang X."/>
            <person name="Shen Q."/>
            <person name="Yang S."/>
            <person name="Ma X."/>
            <person name="Shan T."/>
            <person name="Zhang W."/>
        </authorList>
    </citation>
    <scope>NUCLEOTIDE SEQUENCE</scope>
    <source>
        <strain evidence="7">Rfb200par029</strain>
    </source>
</reference>
<dbReference type="GO" id="GO:0042025">
    <property type="term" value="C:host cell nucleus"/>
    <property type="evidence" value="ECO:0007669"/>
    <property type="project" value="UniProtKB-SubCell"/>
</dbReference>
<evidence type="ECO:0000256" key="5">
    <source>
        <dbReference type="ARBA" id="ARBA00022840"/>
    </source>
</evidence>
<evidence type="ECO:0000256" key="4">
    <source>
        <dbReference type="ARBA" id="ARBA00022741"/>
    </source>
</evidence>
<name>A0A8A4XE68_9VIRU</name>
<keyword evidence="5" id="KW-0067">ATP-binding</keyword>
<dbReference type="GO" id="GO:0005524">
    <property type="term" value="F:ATP binding"/>
    <property type="evidence" value="ECO:0007669"/>
    <property type="project" value="UniProtKB-KW"/>
</dbReference>
<protein>
    <submittedName>
        <fullName evidence="7">Nonstructural protein</fullName>
    </submittedName>
</protein>
<evidence type="ECO:0000313" key="7">
    <source>
        <dbReference type="EMBL" id="QTE04088.1"/>
    </source>
</evidence>
<proteinExistence type="predicted"/>
<dbReference type="SUPFAM" id="SSF52540">
    <property type="entry name" value="P-loop containing nucleoside triphosphate hydrolases"/>
    <property type="match status" value="1"/>
</dbReference>
<accession>A0A8A4XE68</accession>
<dbReference type="InterPro" id="IPR001257">
    <property type="entry name" value="Parvovirus_NS1_helicase"/>
</dbReference>
<evidence type="ECO:0000259" key="6">
    <source>
        <dbReference type="PROSITE" id="PS51206"/>
    </source>
</evidence>
<evidence type="ECO:0000256" key="1">
    <source>
        <dbReference type="ARBA" id="ARBA00004147"/>
    </source>
</evidence>
<keyword evidence="3" id="KW-0235">DNA replication</keyword>
<dbReference type="Pfam" id="PF01057">
    <property type="entry name" value="Parvo_NS1"/>
    <property type="match status" value="1"/>
</dbReference>
<organism evidence="7">
    <name type="scientific">Tarsiger cyanurus ambidensovirus</name>
    <dbReference type="NCBI Taxonomy" id="2794449"/>
    <lineage>
        <taxon>Viruses</taxon>
        <taxon>Monodnaviria</taxon>
        <taxon>Shotokuvirae</taxon>
        <taxon>Cossaviricota</taxon>
        <taxon>Quintoviricetes</taxon>
        <taxon>Piccovirales</taxon>
        <taxon>Parvoviridae</taxon>
        <taxon>Densovirinae</taxon>
        <taxon>Ambidensovirus</taxon>
    </lineage>
</organism>
<dbReference type="InterPro" id="IPR014015">
    <property type="entry name" value="Helicase_SF3_DNA-vir"/>
</dbReference>